<gene>
    <name evidence="1" type="ORF">GIB67_030944</name>
</gene>
<comment type="caution">
    <text evidence="1">The sequence shown here is derived from an EMBL/GenBank/DDBJ whole genome shotgun (WGS) entry which is preliminary data.</text>
</comment>
<accession>A0A7J7L3G0</accession>
<proteinExistence type="predicted"/>
<organism evidence="1 2">
    <name type="scientific">Kingdonia uniflora</name>
    <dbReference type="NCBI Taxonomy" id="39325"/>
    <lineage>
        <taxon>Eukaryota</taxon>
        <taxon>Viridiplantae</taxon>
        <taxon>Streptophyta</taxon>
        <taxon>Embryophyta</taxon>
        <taxon>Tracheophyta</taxon>
        <taxon>Spermatophyta</taxon>
        <taxon>Magnoliopsida</taxon>
        <taxon>Ranunculales</taxon>
        <taxon>Circaeasteraceae</taxon>
        <taxon>Kingdonia</taxon>
    </lineage>
</organism>
<reference evidence="1 2" key="1">
    <citation type="journal article" date="2020" name="IScience">
        <title>Genome Sequencing of the Endangered Kingdonia uniflora (Circaeasteraceae, Ranunculales) Reveals Potential Mechanisms of Evolutionary Specialization.</title>
        <authorList>
            <person name="Sun Y."/>
            <person name="Deng T."/>
            <person name="Zhang A."/>
            <person name="Moore M.J."/>
            <person name="Landis J.B."/>
            <person name="Lin N."/>
            <person name="Zhang H."/>
            <person name="Zhang X."/>
            <person name="Huang J."/>
            <person name="Zhang X."/>
            <person name="Sun H."/>
            <person name="Wang H."/>
        </authorList>
    </citation>
    <scope>NUCLEOTIDE SEQUENCE [LARGE SCALE GENOMIC DNA]</scope>
    <source>
        <strain evidence="1">TB1705</strain>
        <tissue evidence="1">Leaf</tissue>
    </source>
</reference>
<dbReference type="EMBL" id="JACGCM010002660">
    <property type="protein sequence ID" value="KAF6137180.1"/>
    <property type="molecule type" value="Genomic_DNA"/>
</dbReference>
<evidence type="ECO:0000313" key="1">
    <source>
        <dbReference type="EMBL" id="KAF6137180.1"/>
    </source>
</evidence>
<evidence type="ECO:0000313" key="2">
    <source>
        <dbReference type="Proteomes" id="UP000541444"/>
    </source>
</evidence>
<sequence>MNSDHLSLELREFQVSFISKDWLISVNLLRLIPPSLQGLHTLSQATTQTFLVLGSPDHKKFLRILSPSLITEEGHL</sequence>
<dbReference type="Proteomes" id="UP000541444">
    <property type="component" value="Unassembled WGS sequence"/>
</dbReference>
<keyword evidence="2" id="KW-1185">Reference proteome</keyword>
<dbReference type="AlphaFoldDB" id="A0A7J7L3G0"/>
<protein>
    <submittedName>
        <fullName evidence="1">Uncharacterized protein</fullName>
    </submittedName>
</protein>
<name>A0A7J7L3G0_9MAGN</name>